<evidence type="ECO:0000313" key="5">
    <source>
        <dbReference type="Proteomes" id="UP001597417"/>
    </source>
</evidence>
<dbReference type="SUPFAM" id="SSF48452">
    <property type="entry name" value="TPR-like"/>
    <property type="match status" value="1"/>
</dbReference>
<dbReference type="InterPro" id="IPR018392">
    <property type="entry name" value="LysM"/>
</dbReference>
<keyword evidence="2" id="KW-0472">Membrane</keyword>
<feature type="compositionally biased region" description="Polar residues" evidence="1">
    <location>
        <begin position="699"/>
        <end position="709"/>
    </location>
</feature>
<feature type="region of interest" description="Disordered" evidence="1">
    <location>
        <begin position="1029"/>
        <end position="1057"/>
    </location>
</feature>
<dbReference type="InterPro" id="IPR051677">
    <property type="entry name" value="AfsR-DnrI-RedD_regulator"/>
</dbReference>
<dbReference type="SUPFAM" id="SSF46894">
    <property type="entry name" value="C-terminal effector domain of the bipartite response regulators"/>
    <property type="match status" value="1"/>
</dbReference>
<proteinExistence type="predicted"/>
<feature type="transmembrane region" description="Helical" evidence="2">
    <location>
        <begin position="70"/>
        <end position="95"/>
    </location>
</feature>
<dbReference type="RefSeq" id="WP_378271905.1">
    <property type="nucleotide sequence ID" value="NZ_JBHUKR010000030.1"/>
</dbReference>
<dbReference type="Pfam" id="PF03704">
    <property type="entry name" value="BTAD"/>
    <property type="match status" value="1"/>
</dbReference>
<feature type="compositionally biased region" description="Low complexity" evidence="1">
    <location>
        <begin position="327"/>
        <end position="349"/>
    </location>
</feature>
<evidence type="ECO:0000256" key="1">
    <source>
        <dbReference type="SAM" id="MobiDB-lite"/>
    </source>
</evidence>
<keyword evidence="5" id="KW-1185">Reference proteome</keyword>
<dbReference type="InterPro" id="IPR005158">
    <property type="entry name" value="BTAD"/>
</dbReference>
<dbReference type="EMBL" id="JBHUKR010000030">
    <property type="protein sequence ID" value="MFD2422685.1"/>
    <property type="molecule type" value="Genomic_DNA"/>
</dbReference>
<comment type="caution">
    <text evidence="4">The sequence shown here is derived from an EMBL/GenBank/DDBJ whole genome shotgun (WGS) entry which is preliminary data.</text>
</comment>
<accession>A0ABW5G5Z4</accession>
<dbReference type="InterPro" id="IPR016032">
    <property type="entry name" value="Sig_transdc_resp-reg_C-effctor"/>
</dbReference>
<dbReference type="Gene3D" id="1.10.10.10">
    <property type="entry name" value="Winged helix-like DNA-binding domain superfamily/Winged helix DNA-binding domain"/>
    <property type="match status" value="1"/>
</dbReference>
<feature type="region of interest" description="Disordered" evidence="1">
    <location>
        <begin position="138"/>
        <end position="168"/>
    </location>
</feature>
<dbReference type="Proteomes" id="UP001597417">
    <property type="component" value="Unassembled WGS sequence"/>
</dbReference>
<feature type="compositionally biased region" description="Low complexity" evidence="1">
    <location>
        <begin position="761"/>
        <end position="777"/>
    </location>
</feature>
<dbReference type="SUPFAM" id="SSF54106">
    <property type="entry name" value="LysM domain"/>
    <property type="match status" value="1"/>
</dbReference>
<name>A0ABW5G5Z4_9PSEU</name>
<dbReference type="SMART" id="SM01043">
    <property type="entry name" value="BTAD"/>
    <property type="match status" value="1"/>
</dbReference>
<feature type="domain" description="LysM" evidence="3">
    <location>
        <begin position="191"/>
        <end position="241"/>
    </location>
</feature>
<dbReference type="CDD" id="cd00118">
    <property type="entry name" value="LysM"/>
    <property type="match status" value="1"/>
</dbReference>
<feature type="transmembrane region" description="Helical" evidence="2">
    <location>
        <begin position="374"/>
        <end position="397"/>
    </location>
</feature>
<feature type="region of interest" description="Disordered" evidence="1">
    <location>
        <begin position="313"/>
        <end position="372"/>
    </location>
</feature>
<feature type="compositionally biased region" description="Low complexity" evidence="1">
    <location>
        <begin position="139"/>
        <end position="148"/>
    </location>
</feature>
<dbReference type="InterPro" id="IPR036388">
    <property type="entry name" value="WH-like_DNA-bd_sf"/>
</dbReference>
<sequence>MTPTRVERVRGVFAALGLLAFVIGIPCGLLALGASPARLIPGRWPSPVPISQWPQRVWYTLRWAWLTGDLVIWLIVAVAWAGWLALTLSVAAEVIRQTGHGVRAARSTLNRVPRGRWIAGLVAAVLVATSVGTAMASGTPATPVTATAPPWPPTHPVTTAPEPRTHTADAPVLDTANAAPTPSSARQDKAVPYTVIYGDTLWGLAERHLGNGIRYREIVQLNPALLAGAPDYLEPGWTLWLPSDAVGLPRPVDTTEATGRTVTVRPADTLSAIAEREFGDPQAWPVLFDLNAGRTQPDGRALRHPDQLMPGWNVVLPGDATPLPDKPASAPSVSSPAPTPASPQDSPASREQPAPQARHDDEQHTPNARPATGIALPTGAFVGLGLAALVTIAMISVRLRRRRWYQPGSPDQPDPASLPVVRALRIAHDAVTREPDDNAMPVAAPAQSGRARPTEMDICDRAQATVRAMLPDPQNTPLGVRDGQDIALDLARTQGLGLVGPGAHAAARALIVTLLARATSAGIDTMIVIPSAEARSLFGHNLPGRVPQRLRIVDDMPAALDVLEAELLARTRLQDNVVHGPSEYAPESRNGNGTVLLVAAPTAITNQRAHTVLRNGARLGLAGVFFGLWRPGGTARVRDDGTVEAASPSLREELTNAQLFTLPGTDALDLLALLQAADPGSDEGSQNRTPAENAAVSAPQRSSRGQSAGANAEPLVSTYEFIATVPKPTTDTAPVAPPTSAMIDIPDLRPVAKLSATEAVGSGSSSRDSSNGTQSRSATSAVCPADRLVAEHLPAASCPIAPLHLHVLGRLHLTRAHPEPRDLIDAFAPRQREILIYLALHREGARRETLSAALWPDAPGERPYNSFHATLSQLRRSLRQATPGDTLDIIINQDSHYGLDRTIVTVDLWQLQDALATSRHQGPPADAIAALNRVTELYRGDLAEGISADWIEGPREALRRDVLDALSTLIRKIRNDNPEQALALLEQARQFDPYNEAIYRDLMRVQARLGQHDSIPRTLHLLTTSLSDLDQRPAPDTQSLADALQRPENRTRNRQAS</sequence>
<protein>
    <submittedName>
        <fullName evidence="4">BTAD domain-containing putative transcriptional regulator</fullName>
    </submittedName>
</protein>
<reference evidence="5" key="1">
    <citation type="journal article" date="2019" name="Int. J. Syst. Evol. Microbiol.">
        <title>The Global Catalogue of Microorganisms (GCM) 10K type strain sequencing project: providing services to taxonomists for standard genome sequencing and annotation.</title>
        <authorList>
            <consortium name="The Broad Institute Genomics Platform"/>
            <consortium name="The Broad Institute Genome Sequencing Center for Infectious Disease"/>
            <person name="Wu L."/>
            <person name="Ma J."/>
        </authorList>
    </citation>
    <scope>NUCLEOTIDE SEQUENCE [LARGE SCALE GENOMIC DNA]</scope>
    <source>
        <strain evidence="5">CGMCC 4.7645</strain>
    </source>
</reference>
<gene>
    <name evidence="4" type="ORF">ACFSXZ_40820</name>
</gene>
<dbReference type="PANTHER" id="PTHR35807">
    <property type="entry name" value="TRANSCRIPTIONAL REGULATOR REDD-RELATED"/>
    <property type="match status" value="1"/>
</dbReference>
<feature type="region of interest" description="Disordered" evidence="1">
    <location>
        <begin position="678"/>
        <end position="711"/>
    </location>
</feature>
<dbReference type="InterPro" id="IPR036779">
    <property type="entry name" value="LysM_dom_sf"/>
</dbReference>
<dbReference type="PROSITE" id="PS51782">
    <property type="entry name" value="LYSM"/>
    <property type="match status" value="1"/>
</dbReference>
<dbReference type="SMART" id="SM00257">
    <property type="entry name" value="LysM"/>
    <property type="match status" value="2"/>
</dbReference>
<evidence type="ECO:0000256" key="2">
    <source>
        <dbReference type="SAM" id="Phobius"/>
    </source>
</evidence>
<dbReference type="InterPro" id="IPR011990">
    <property type="entry name" value="TPR-like_helical_dom_sf"/>
</dbReference>
<evidence type="ECO:0000313" key="4">
    <source>
        <dbReference type="EMBL" id="MFD2422685.1"/>
    </source>
</evidence>
<dbReference type="Pfam" id="PF01476">
    <property type="entry name" value="LysM"/>
    <property type="match status" value="1"/>
</dbReference>
<keyword evidence="2" id="KW-1133">Transmembrane helix</keyword>
<keyword evidence="2" id="KW-0812">Transmembrane</keyword>
<evidence type="ECO:0000259" key="3">
    <source>
        <dbReference type="PROSITE" id="PS51782"/>
    </source>
</evidence>
<feature type="transmembrane region" description="Helical" evidence="2">
    <location>
        <begin position="12"/>
        <end position="34"/>
    </location>
</feature>
<dbReference type="Gene3D" id="3.10.350.10">
    <property type="entry name" value="LysM domain"/>
    <property type="match status" value="2"/>
</dbReference>
<feature type="region of interest" description="Disordered" evidence="1">
    <location>
        <begin position="756"/>
        <end position="778"/>
    </location>
</feature>
<dbReference type="Gene3D" id="1.25.40.10">
    <property type="entry name" value="Tetratricopeptide repeat domain"/>
    <property type="match status" value="1"/>
</dbReference>
<organism evidence="4 5">
    <name type="scientific">Amycolatopsis pigmentata</name>
    <dbReference type="NCBI Taxonomy" id="450801"/>
    <lineage>
        <taxon>Bacteria</taxon>
        <taxon>Bacillati</taxon>
        <taxon>Actinomycetota</taxon>
        <taxon>Actinomycetes</taxon>
        <taxon>Pseudonocardiales</taxon>
        <taxon>Pseudonocardiaceae</taxon>
        <taxon>Amycolatopsis</taxon>
    </lineage>
</organism>